<evidence type="ECO:0000256" key="1">
    <source>
        <dbReference type="SAM" id="SignalP"/>
    </source>
</evidence>
<sequence>MKLSGANCLVVFSLLQLLVAFSHCDINDITCNKTVCCASEDGKKGSLCCEKDGCPIPSTPDLLLGNYQRHQRMKNYLEEVCENFIYTP</sequence>
<reference evidence="2" key="2">
    <citation type="journal article" date="2010" name="Genome Res.">
        <title>Protein variation in blood-dwelling schistosome worms generated by differential splicing of micro-exon gene transcripts.</title>
        <authorList>
            <person name="Demarco R."/>
            <person name="Mathieson W."/>
            <person name="Manuel S.J."/>
            <person name="Dillon G.P."/>
            <person name="Curwen R.S."/>
            <person name="Ashton P.D."/>
            <person name="Ivens A.C."/>
            <person name="Berriman M."/>
            <person name="Verjovski-Almeida S."/>
            <person name="Wilson R.A."/>
        </authorList>
    </citation>
    <scope>NUCLEOTIDE SEQUENCE</scope>
</reference>
<reference evidence="2" key="1">
    <citation type="submission" date="2009-11" db="EMBL/GenBank/DDBJ databases">
        <authorList>
            <person name="DeMarco R."/>
            <person name="Mathieson W."/>
            <person name="Manuel S.J."/>
            <person name="Dillon G.P."/>
            <person name="Curwen R.S."/>
            <person name="Ashton P.D."/>
            <person name="Ivens A.C."/>
            <person name="Berriman M."/>
            <person name="Verjovski-Almeida S."/>
            <person name="Wilson R.A."/>
        </authorList>
    </citation>
    <scope>NUCLEOTIDE SEQUENCE</scope>
</reference>
<name>D7PD78_SCHMA</name>
<keyword evidence="1" id="KW-0732">Signal</keyword>
<protein>
    <submittedName>
        <fullName evidence="2">MEG 2.1 isoform 1</fullName>
    </submittedName>
</protein>
<organism evidence="2">
    <name type="scientific">Schistosoma mansoni</name>
    <name type="common">Blood fluke</name>
    <dbReference type="NCBI Taxonomy" id="6183"/>
    <lineage>
        <taxon>Eukaryota</taxon>
        <taxon>Metazoa</taxon>
        <taxon>Spiralia</taxon>
        <taxon>Lophotrochozoa</taxon>
        <taxon>Platyhelminthes</taxon>
        <taxon>Trematoda</taxon>
        <taxon>Digenea</taxon>
        <taxon>Strigeidida</taxon>
        <taxon>Schistosomatoidea</taxon>
        <taxon>Schistosomatidae</taxon>
        <taxon>Schistosoma</taxon>
    </lineage>
</organism>
<dbReference type="EMBL" id="GU258198">
    <property type="protein sequence ID" value="ADH02225.1"/>
    <property type="molecule type" value="mRNA"/>
</dbReference>
<dbReference type="AlphaFoldDB" id="D7PD78"/>
<evidence type="ECO:0000313" key="2">
    <source>
        <dbReference type="EMBL" id="ADH02225.1"/>
    </source>
</evidence>
<feature type="signal peptide" evidence="1">
    <location>
        <begin position="1"/>
        <end position="24"/>
    </location>
</feature>
<accession>D7PD78</accession>
<proteinExistence type="evidence at transcript level"/>
<feature type="chain" id="PRO_5003105110" evidence="1">
    <location>
        <begin position="25"/>
        <end position="88"/>
    </location>
</feature>